<sequence>MAATPVMAQEVIHNPGHCAQFYPNANCQNKGPNNPYTGDYQRRNQIRGAYAWSAKAASDVSQSTDFSSRGRHYRHHRMHHHSGHKHYRSHYGSYGYAPRPYYRSYGYAPRPHYRSYGGYAPQRYYGVAGPGISFGFGGGGYRGW</sequence>
<keyword evidence="2" id="KW-1185">Reference proteome</keyword>
<dbReference type="AlphaFoldDB" id="A0A0R3L919"/>
<dbReference type="EMBL" id="LLXX01000125">
    <property type="protein sequence ID" value="KRR04417.1"/>
    <property type="molecule type" value="Genomic_DNA"/>
</dbReference>
<gene>
    <name evidence="1" type="ORF">CP49_36780</name>
</gene>
<name>A0A0R3L919_9BRAD</name>
<organism evidence="1 2">
    <name type="scientific">Bradyrhizobium valentinum</name>
    <dbReference type="NCBI Taxonomy" id="1518501"/>
    <lineage>
        <taxon>Bacteria</taxon>
        <taxon>Pseudomonadati</taxon>
        <taxon>Pseudomonadota</taxon>
        <taxon>Alphaproteobacteria</taxon>
        <taxon>Hyphomicrobiales</taxon>
        <taxon>Nitrobacteraceae</taxon>
        <taxon>Bradyrhizobium</taxon>
    </lineage>
</organism>
<comment type="caution">
    <text evidence="1">The sequence shown here is derived from an EMBL/GenBank/DDBJ whole genome shotgun (WGS) entry which is preliminary data.</text>
</comment>
<dbReference type="Proteomes" id="UP000051913">
    <property type="component" value="Unassembled WGS sequence"/>
</dbReference>
<evidence type="ECO:0000313" key="2">
    <source>
        <dbReference type="Proteomes" id="UP000051913"/>
    </source>
</evidence>
<reference evidence="1 2" key="1">
    <citation type="submission" date="2014-03" db="EMBL/GenBank/DDBJ databases">
        <title>Bradyrhizobium valentinum sp. nov., isolated from effective nodules of Lupinus mariae-josephae, a lupine endemic of basic-lime soils in Eastern Spain.</title>
        <authorList>
            <person name="Duran D."/>
            <person name="Rey L."/>
            <person name="Navarro A."/>
            <person name="Busquets A."/>
            <person name="Imperial J."/>
            <person name="Ruiz-Argueso T."/>
        </authorList>
    </citation>
    <scope>NUCLEOTIDE SEQUENCE [LARGE SCALE GENOMIC DNA]</scope>
    <source>
        <strain evidence="1 2">LmjM3</strain>
    </source>
</reference>
<protein>
    <submittedName>
        <fullName evidence="1">Uncharacterized protein</fullName>
    </submittedName>
</protein>
<accession>A0A0R3L919</accession>
<evidence type="ECO:0000313" key="1">
    <source>
        <dbReference type="EMBL" id="KRR04417.1"/>
    </source>
</evidence>
<proteinExistence type="predicted"/>